<protein>
    <submittedName>
        <fullName evidence="1">Uncharacterized protein</fullName>
    </submittedName>
</protein>
<accession>A0ACB8XUH7</accession>
<comment type="caution">
    <text evidence="1">The sequence shown here is derived from an EMBL/GenBank/DDBJ whole genome shotgun (WGS) entry which is preliminary data.</text>
</comment>
<name>A0ACB8XUH7_9ASTR</name>
<evidence type="ECO:0000313" key="1">
    <source>
        <dbReference type="EMBL" id="KAI3675061.1"/>
    </source>
</evidence>
<dbReference type="EMBL" id="CM042046">
    <property type="protein sequence ID" value="KAI3675061.1"/>
    <property type="molecule type" value="Genomic_DNA"/>
</dbReference>
<reference evidence="2" key="1">
    <citation type="journal article" date="2022" name="Mol. Ecol. Resour.">
        <title>The genomes of chicory, endive, great burdock and yacon provide insights into Asteraceae palaeo-polyploidization history and plant inulin production.</title>
        <authorList>
            <person name="Fan W."/>
            <person name="Wang S."/>
            <person name="Wang H."/>
            <person name="Wang A."/>
            <person name="Jiang F."/>
            <person name="Liu H."/>
            <person name="Zhao H."/>
            <person name="Xu D."/>
            <person name="Zhang Y."/>
        </authorList>
    </citation>
    <scope>NUCLEOTIDE SEQUENCE [LARGE SCALE GENOMIC DNA]</scope>
    <source>
        <strain evidence="2">cv. Yunnan</strain>
    </source>
</reference>
<proteinExistence type="predicted"/>
<organism evidence="1 2">
    <name type="scientific">Smallanthus sonchifolius</name>
    <dbReference type="NCBI Taxonomy" id="185202"/>
    <lineage>
        <taxon>Eukaryota</taxon>
        <taxon>Viridiplantae</taxon>
        <taxon>Streptophyta</taxon>
        <taxon>Embryophyta</taxon>
        <taxon>Tracheophyta</taxon>
        <taxon>Spermatophyta</taxon>
        <taxon>Magnoliopsida</taxon>
        <taxon>eudicotyledons</taxon>
        <taxon>Gunneridae</taxon>
        <taxon>Pentapetalae</taxon>
        <taxon>asterids</taxon>
        <taxon>campanulids</taxon>
        <taxon>Asterales</taxon>
        <taxon>Asteraceae</taxon>
        <taxon>Asteroideae</taxon>
        <taxon>Heliantheae alliance</taxon>
        <taxon>Millerieae</taxon>
        <taxon>Smallanthus</taxon>
    </lineage>
</organism>
<dbReference type="Proteomes" id="UP001056120">
    <property type="component" value="Linkage Group LG29"/>
</dbReference>
<sequence length="86" mass="9602">MRASTKQIWIDGISPSSPDIPGTHTRSLVVSGVESPTTSGDSQILPAIFNGISKVPLQLIEDYRILSSIPSLNKQVRKKRWRRERC</sequence>
<gene>
    <name evidence="1" type="ORF">L1987_84645</name>
</gene>
<evidence type="ECO:0000313" key="2">
    <source>
        <dbReference type="Proteomes" id="UP001056120"/>
    </source>
</evidence>
<keyword evidence="2" id="KW-1185">Reference proteome</keyword>
<reference evidence="1 2" key="2">
    <citation type="journal article" date="2022" name="Mol. Ecol. Resour.">
        <title>The genomes of chicory, endive, great burdock and yacon provide insights into Asteraceae paleo-polyploidization history and plant inulin production.</title>
        <authorList>
            <person name="Fan W."/>
            <person name="Wang S."/>
            <person name="Wang H."/>
            <person name="Wang A."/>
            <person name="Jiang F."/>
            <person name="Liu H."/>
            <person name="Zhao H."/>
            <person name="Xu D."/>
            <person name="Zhang Y."/>
        </authorList>
    </citation>
    <scope>NUCLEOTIDE SEQUENCE [LARGE SCALE GENOMIC DNA]</scope>
    <source>
        <strain evidence="2">cv. Yunnan</strain>
        <tissue evidence="1">Leaves</tissue>
    </source>
</reference>